<dbReference type="Pfam" id="PF00005">
    <property type="entry name" value="ABC_tran"/>
    <property type="match status" value="1"/>
</dbReference>
<dbReference type="InterPro" id="IPR003439">
    <property type="entry name" value="ABC_transporter-like_ATP-bd"/>
</dbReference>
<dbReference type="CDD" id="cd03257">
    <property type="entry name" value="ABC_NikE_OppD_transporters"/>
    <property type="match status" value="1"/>
</dbReference>
<dbReference type="PROSITE" id="PS50893">
    <property type="entry name" value="ABC_TRANSPORTER_2"/>
    <property type="match status" value="1"/>
</dbReference>
<keyword evidence="3 5" id="KW-0067">ATP-binding</keyword>
<dbReference type="GO" id="GO:0016887">
    <property type="term" value="F:ATP hydrolysis activity"/>
    <property type="evidence" value="ECO:0007669"/>
    <property type="project" value="InterPro"/>
</dbReference>
<evidence type="ECO:0000313" key="5">
    <source>
        <dbReference type="EMBL" id="RXI44712.1"/>
    </source>
</evidence>
<evidence type="ECO:0000313" key="6">
    <source>
        <dbReference type="Proteomes" id="UP000290921"/>
    </source>
</evidence>
<keyword evidence="2" id="KW-0547">Nucleotide-binding</keyword>
<dbReference type="AlphaFoldDB" id="A0A4Q0VAF7"/>
<comment type="caution">
    <text evidence="5">The sequence shown here is derived from an EMBL/GenBank/DDBJ whole genome shotgun (WGS) entry which is preliminary data.</text>
</comment>
<dbReference type="InterPro" id="IPR050319">
    <property type="entry name" value="ABC_transp_ATP-bind"/>
</dbReference>
<protein>
    <submittedName>
        <fullName evidence="5">ABC transporter ATP-binding protein</fullName>
    </submittedName>
</protein>
<dbReference type="InterPro" id="IPR017871">
    <property type="entry name" value="ABC_transporter-like_CS"/>
</dbReference>
<dbReference type="Proteomes" id="UP000290921">
    <property type="component" value="Unassembled WGS sequence"/>
</dbReference>
<dbReference type="GO" id="GO:0055085">
    <property type="term" value="P:transmembrane transport"/>
    <property type="evidence" value="ECO:0007669"/>
    <property type="project" value="UniProtKB-ARBA"/>
</dbReference>
<name>A0A4Q0VAF7_CLOTA</name>
<dbReference type="PANTHER" id="PTHR43776">
    <property type="entry name" value="TRANSPORT ATP-BINDING PROTEIN"/>
    <property type="match status" value="1"/>
</dbReference>
<feature type="domain" description="ABC transporter" evidence="4">
    <location>
        <begin position="16"/>
        <end position="263"/>
    </location>
</feature>
<evidence type="ECO:0000259" key="4">
    <source>
        <dbReference type="PROSITE" id="PS50893"/>
    </source>
</evidence>
<dbReference type="EMBL" id="QMAP01000016">
    <property type="protein sequence ID" value="RXI44712.1"/>
    <property type="molecule type" value="Genomic_DNA"/>
</dbReference>
<proteinExistence type="predicted"/>
<dbReference type="SMART" id="SM00382">
    <property type="entry name" value="AAA"/>
    <property type="match status" value="1"/>
</dbReference>
<dbReference type="InterPro" id="IPR027417">
    <property type="entry name" value="P-loop_NTPase"/>
</dbReference>
<dbReference type="RefSeq" id="WP_129030943.1">
    <property type="nucleotide sequence ID" value="NZ_QMAP01000016.1"/>
</dbReference>
<organism evidence="5 6">
    <name type="scientific">Clostridium tetani</name>
    <dbReference type="NCBI Taxonomy" id="1513"/>
    <lineage>
        <taxon>Bacteria</taxon>
        <taxon>Bacillati</taxon>
        <taxon>Bacillota</taxon>
        <taxon>Clostridia</taxon>
        <taxon>Eubacteriales</taxon>
        <taxon>Clostridiaceae</taxon>
        <taxon>Clostridium</taxon>
    </lineage>
</organism>
<evidence type="ECO:0000256" key="3">
    <source>
        <dbReference type="ARBA" id="ARBA00022840"/>
    </source>
</evidence>
<dbReference type="GO" id="GO:0005524">
    <property type="term" value="F:ATP binding"/>
    <property type="evidence" value="ECO:0007669"/>
    <property type="project" value="UniProtKB-KW"/>
</dbReference>
<evidence type="ECO:0000256" key="1">
    <source>
        <dbReference type="ARBA" id="ARBA00022448"/>
    </source>
</evidence>
<keyword evidence="1" id="KW-0813">Transport</keyword>
<reference evidence="5 6" key="1">
    <citation type="submission" date="2018-06" db="EMBL/GenBank/DDBJ databases">
        <title>Genome conservation of Clostridium tetani.</title>
        <authorList>
            <person name="Bruggemann H."/>
            <person name="Popoff M.R."/>
        </authorList>
    </citation>
    <scope>NUCLEOTIDE SEQUENCE [LARGE SCALE GENOMIC DNA]</scope>
    <source>
        <strain evidence="5 6">2017.061</strain>
    </source>
</reference>
<gene>
    <name evidence="5" type="ORF">DP130_12800</name>
</gene>
<dbReference type="Gene3D" id="3.40.50.300">
    <property type="entry name" value="P-loop containing nucleotide triphosphate hydrolases"/>
    <property type="match status" value="1"/>
</dbReference>
<accession>A0A4Q0VAF7</accession>
<dbReference type="InterPro" id="IPR003593">
    <property type="entry name" value="AAA+_ATPase"/>
</dbReference>
<evidence type="ECO:0000256" key="2">
    <source>
        <dbReference type="ARBA" id="ARBA00022741"/>
    </source>
</evidence>
<sequence>MDSISIPEEDIKDNLLVVDKVVKKYSNGHLALKDASFSMKKGECLGLVGESGSGKSTLARCILMFERIDKGEIWLNGEAIHNMKKTEFRKKQRNMQAVFQNPTASLNSKLKIIDSLMEPLDYQPDVIPSFLKDIRSNRRKSAKALLNMVELPSRYLDSYPCELSGGQKQRVIIARAISVEPSLIILDEPTASLDVSIQARVLNLLKDLQENLGLSYFFISHDLSAVNFMCQRMMIMKEGLIVDRCNRKELFDKERHSYTKDLLKVFEA</sequence>
<dbReference type="PROSITE" id="PS00211">
    <property type="entry name" value="ABC_TRANSPORTER_1"/>
    <property type="match status" value="1"/>
</dbReference>
<dbReference type="SUPFAM" id="SSF52540">
    <property type="entry name" value="P-loop containing nucleoside triphosphate hydrolases"/>
    <property type="match status" value="1"/>
</dbReference>